<dbReference type="AlphaFoldDB" id="A0AA85AM19"/>
<evidence type="ECO:0000256" key="3">
    <source>
        <dbReference type="SAM" id="MobiDB-lite"/>
    </source>
</evidence>
<dbReference type="WBParaSite" id="SMRG1_93610.2">
    <property type="protein sequence ID" value="SMRG1_93610.2"/>
    <property type="gene ID" value="SMRG1_93610"/>
</dbReference>
<evidence type="ECO:0000256" key="2">
    <source>
        <dbReference type="ARBA" id="ARBA00023306"/>
    </source>
</evidence>
<name>A0AA85AM19_9TREM</name>
<feature type="compositionally biased region" description="Acidic residues" evidence="3">
    <location>
        <begin position="1066"/>
        <end position="1075"/>
    </location>
</feature>
<comment type="similarity">
    <text evidence="1">Belongs to the SAPS family.</text>
</comment>
<dbReference type="WBParaSite" id="SMRG1_93610.1">
    <property type="protein sequence ID" value="SMRG1_93610.1"/>
    <property type="gene ID" value="SMRG1_93610"/>
</dbReference>
<evidence type="ECO:0000313" key="4">
    <source>
        <dbReference type="Proteomes" id="UP000050790"/>
    </source>
</evidence>
<protein>
    <submittedName>
        <fullName evidence="5 6">Uncharacterized protein</fullName>
    </submittedName>
</protein>
<dbReference type="GO" id="GO:0019903">
    <property type="term" value="F:protein phosphatase binding"/>
    <property type="evidence" value="ECO:0007669"/>
    <property type="project" value="InterPro"/>
</dbReference>
<dbReference type="InterPro" id="IPR007587">
    <property type="entry name" value="SAPS"/>
</dbReference>
<feature type="region of interest" description="Disordered" evidence="3">
    <location>
        <begin position="1004"/>
        <end position="1103"/>
    </location>
</feature>
<feature type="compositionally biased region" description="Low complexity" evidence="3">
    <location>
        <begin position="756"/>
        <end position="784"/>
    </location>
</feature>
<evidence type="ECO:0000313" key="5">
    <source>
        <dbReference type="WBParaSite" id="SMRG1_93610.1"/>
    </source>
</evidence>
<accession>A0AA85AM19</accession>
<organism evidence="4 5">
    <name type="scientific">Schistosoma margrebowiei</name>
    <dbReference type="NCBI Taxonomy" id="48269"/>
    <lineage>
        <taxon>Eukaryota</taxon>
        <taxon>Metazoa</taxon>
        <taxon>Spiralia</taxon>
        <taxon>Lophotrochozoa</taxon>
        <taxon>Platyhelminthes</taxon>
        <taxon>Trematoda</taxon>
        <taxon>Digenea</taxon>
        <taxon>Strigeidida</taxon>
        <taxon>Schistosomatoidea</taxon>
        <taxon>Schistosomatidae</taxon>
        <taxon>Schistosoma</taxon>
    </lineage>
</organism>
<sequence>MFWESAAAYSQINDILSRPNLTIKELLDDDDVLQKCREKDPRLINFLSRPDNLDYLIDLVSRTPKSSDFNRDLYRYSSLACEILTNDISEILDGIIELTESTIDQHTPNESHNNGSNNNNNHNNHMLESNQIKSILIPSSFSSPLPSSSLIINDHSLTEINNNNDQSCNDMLIVGNNSSELYQINHNLTDHYSNVHDHDGTNHLSSSMSIINESSIINGHNSSQLFDNNNHNNSVNDLNEIFSSSLKLSPQILLSTPHSSPITKITKSNDAIQVDSSTTKRRRLDLLLNFFHYSNQPVNPLSASFVSRLLIHLTLHRGNIIIPYLRSSKEFLDQLFLSLDSSSVADLIIQLSQQETKQQHMIFEWFKTDRLVERLIEKFDPIYSSDAHESAAHCLIELVTVLRNYLVNNPPNLDNSDMLVNSMTAVTTTTNNIGGSSIFGSPLNSTYSSLFDKDEETYKAAENLLNVLESEETMSMLLNRIIANEYVVPSILVSCVNVCIALIGKKKPESSFPVGEDGYGLDFDALIKCSGDLSSNLKFILRNNTNLGNNLSSTVDNHHISDLVEKSNQFITSSKDDNTNTTNNSNTVIDKLHIMKASENLIKTSLPRLNELHDLLKRFHPQFYNCMPTTHCTLNPPLGRGRLAILQLIASLISLPISTNLSKAIVDIGFVKTSMELFALYPYNTFLHHYVTDIIKSVFKHSGLVNTNNGNNNSTNISNDNKTNHLINTTTSTITVELSSNHDNNQITESLFPSISSSSADSSTNTATTDSDNVVSSTNSSNTNKFNPYDNIGGINLIHQNDNEYSKNILISLIKDHQLIDWCLTLSPLPSLNERPNDGDSPSCLVRLSKHPVKSGYSGHIWQIGNLIVAAMNGPYGEFLKSLIQDLHPNTQKLWSDFVKDLDGINSVEVAEISQSAIESLNHSDVPFVLAPVTSSNLMQNKLLDLNGKSSSYFLDDIDNDKHDEYGKNNHEYLAYHPVIPASTIVNLHRQTILQNFMDSWLDPDEESEHNDNNNSIYDDNNNKSEEKDQVKTPDIHIGVPGPLGEMYFHNNSDSDDDFFNGRANEDDEKDENDELEKGIDNIHSRGYFNIEEDDDDDDEEDLKSPIQIKQQHSSKQSIINTSSSTSLLHNDSNKLTEVSYVTNHNNESSMKINSNSKLSTTITTPITAITHTTTINSSISENIEIKLLNNDEETEQIKHNTSSESIVTLLNANFFKKQFKLCTII</sequence>
<feature type="compositionally biased region" description="Low complexity" evidence="3">
    <location>
        <begin position="110"/>
        <end position="125"/>
    </location>
</feature>
<dbReference type="Proteomes" id="UP000050790">
    <property type="component" value="Unassembled WGS sequence"/>
</dbReference>
<dbReference type="PANTHER" id="PTHR12634">
    <property type="entry name" value="SIT4 YEAST -ASSOCIATING PROTEIN-RELATED"/>
    <property type="match status" value="1"/>
</dbReference>
<evidence type="ECO:0000313" key="6">
    <source>
        <dbReference type="WBParaSite" id="SMRG1_93610.2"/>
    </source>
</evidence>
<evidence type="ECO:0000256" key="1">
    <source>
        <dbReference type="ARBA" id="ARBA00006180"/>
    </source>
</evidence>
<keyword evidence="2" id="KW-0131">Cell cycle</keyword>
<dbReference type="PANTHER" id="PTHR12634:SF8">
    <property type="entry name" value="FIERY MOUNTAIN, ISOFORM D"/>
    <property type="match status" value="1"/>
</dbReference>
<dbReference type="Pfam" id="PF04499">
    <property type="entry name" value="SAPS"/>
    <property type="match status" value="2"/>
</dbReference>
<feature type="region of interest" description="Disordered" evidence="3">
    <location>
        <begin position="755"/>
        <end position="785"/>
    </location>
</feature>
<feature type="compositionally biased region" description="Basic and acidic residues" evidence="3">
    <location>
        <begin position="1021"/>
        <end position="1035"/>
    </location>
</feature>
<dbReference type="GO" id="GO:0019888">
    <property type="term" value="F:protein phosphatase regulator activity"/>
    <property type="evidence" value="ECO:0007669"/>
    <property type="project" value="TreeGrafter"/>
</dbReference>
<feature type="region of interest" description="Disordered" evidence="3">
    <location>
        <begin position="105"/>
        <end position="125"/>
    </location>
</feature>
<reference evidence="5 6" key="1">
    <citation type="submission" date="2023-11" db="UniProtKB">
        <authorList>
            <consortium name="WormBaseParasite"/>
        </authorList>
    </citation>
    <scope>IDENTIFICATION</scope>
</reference>
<feature type="compositionally biased region" description="Acidic residues" evidence="3">
    <location>
        <begin position="1091"/>
        <end position="1102"/>
    </location>
</feature>
<proteinExistence type="inferred from homology"/>